<feature type="transmembrane region" description="Helical" evidence="7">
    <location>
        <begin position="27"/>
        <end position="45"/>
    </location>
</feature>
<evidence type="ECO:0000256" key="5">
    <source>
        <dbReference type="ARBA" id="ARBA00022989"/>
    </source>
</evidence>
<dbReference type="Pfam" id="PF08449">
    <property type="entry name" value="UAA"/>
    <property type="match status" value="1"/>
</dbReference>
<name>A0A0G2EZQ3_9PEZI</name>
<keyword evidence="5 7" id="KW-1133">Transmembrane helix</keyword>
<feature type="transmembrane region" description="Helical" evidence="7">
    <location>
        <begin position="57"/>
        <end position="78"/>
    </location>
</feature>
<dbReference type="EMBL" id="LAQI01000019">
    <property type="protein sequence ID" value="KKY27599.1"/>
    <property type="molecule type" value="Genomic_DNA"/>
</dbReference>
<dbReference type="InterPro" id="IPR053008">
    <property type="entry name" value="Phomopsin_biosynth_assoc"/>
</dbReference>
<feature type="transmembrane region" description="Helical" evidence="7">
    <location>
        <begin position="212"/>
        <end position="234"/>
    </location>
</feature>
<dbReference type="GO" id="GO:0055085">
    <property type="term" value="P:transmembrane transport"/>
    <property type="evidence" value="ECO:0007669"/>
    <property type="project" value="InterPro"/>
</dbReference>
<dbReference type="PANTHER" id="PTHR35896">
    <property type="entry name" value="IG-LIKE DOMAIN-CONTAINING PROTEIN"/>
    <property type="match status" value="1"/>
</dbReference>
<evidence type="ECO:0000256" key="7">
    <source>
        <dbReference type="SAM" id="Phobius"/>
    </source>
</evidence>
<organism evidence="8 9">
    <name type="scientific">Diplodia seriata</name>
    <dbReference type="NCBI Taxonomy" id="420778"/>
    <lineage>
        <taxon>Eukaryota</taxon>
        <taxon>Fungi</taxon>
        <taxon>Dikarya</taxon>
        <taxon>Ascomycota</taxon>
        <taxon>Pezizomycotina</taxon>
        <taxon>Dothideomycetes</taxon>
        <taxon>Dothideomycetes incertae sedis</taxon>
        <taxon>Botryosphaeriales</taxon>
        <taxon>Botryosphaeriaceae</taxon>
        <taxon>Diplodia</taxon>
    </lineage>
</organism>
<proteinExistence type="predicted"/>
<dbReference type="Proteomes" id="UP000034182">
    <property type="component" value="Unassembled WGS sequence"/>
</dbReference>
<evidence type="ECO:0000313" key="9">
    <source>
        <dbReference type="Proteomes" id="UP000034182"/>
    </source>
</evidence>
<comment type="subcellular location">
    <subcellularLocation>
        <location evidence="1">Endomembrane system</location>
        <topology evidence="1">Multi-pass membrane protein</topology>
    </subcellularLocation>
</comment>
<keyword evidence="4 7" id="KW-0812">Transmembrane</keyword>
<feature type="transmembrane region" description="Helical" evidence="7">
    <location>
        <begin position="163"/>
        <end position="183"/>
    </location>
</feature>
<evidence type="ECO:0000256" key="6">
    <source>
        <dbReference type="ARBA" id="ARBA00023136"/>
    </source>
</evidence>
<evidence type="ECO:0000256" key="2">
    <source>
        <dbReference type="ARBA" id="ARBA00022448"/>
    </source>
</evidence>
<evidence type="ECO:0000313" key="8">
    <source>
        <dbReference type="EMBL" id="KKY27599.1"/>
    </source>
</evidence>
<gene>
    <name evidence="8" type="ORF">UCDDS831_g00703</name>
</gene>
<keyword evidence="3 8" id="KW-0762">Sugar transport</keyword>
<reference evidence="8 9" key="2">
    <citation type="submission" date="2015-05" db="EMBL/GenBank/DDBJ databases">
        <title>Distinctive expansion of gene families associated with plant cell wall degradation and secondary metabolism in the genomes of grapevine trunk pathogens.</title>
        <authorList>
            <person name="Lawrence D.P."/>
            <person name="Travadon R."/>
            <person name="Rolshausen P.E."/>
            <person name="Baumgartner K."/>
        </authorList>
    </citation>
    <scope>NUCLEOTIDE SEQUENCE [LARGE SCALE GENOMIC DNA]</scope>
    <source>
        <strain evidence="8">DS831</strain>
    </source>
</reference>
<evidence type="ECO:0000256" key="4">
    <source>
        <dbReference type="ARBA" id="ARBA00022692"/>
    </source>
</evidence>
<feature type="transmembrane region" description="Helical" evidence="7">
    <location>
        <begin position="284"/>
        <end position="305"/>
    </location>
</feature>
<reference evidence="8 9" key="1">
    <citation type="submission" date="2015-03" db="EMBL/GenBank/DDBJ databases">
        <authorList>
            <person name="Morales-Cruz A."/>
            <person name="Amrine K.C."/>
            <person name="Cantu D."/>
        </authorList>
    </citation>
    <scope>NUCLEOTIDE SEQUENCE [LARGE SCALE GENOMIC DNA]</scope>
    <source>
        <strain evidence="8">DS831</strain>
    </source>
</reference>
<dbReference type="AlphaFoldDB" id="A0A0G2EZQ3"/>
<feature type="transmembrane region" description="Helical" evidence="7">
    <location>
        <begin position="123"/>
        <end position="143"/>
    </location>
</feature>
<evidence type="ECO:0000256" key="1">
    <source>
        <dbReference type="ARBA" id="ARBA00004127"/>
    </source>
</evidence>
<dbReference type="InterPro" id="IPR013657">
    <property type="entry name" value="SCL35B1-4/HUT1"/>
</dbReference>
<dbReference type="PANTHER" id="PTHR35896:SF3">
    <property type="entry name" value="MAJOR FACILITATOR SUPERFAMILY TRANSPORTER"/>
    <property type="match status" value="1"/>
</dbReference>
<comment type="caution">
    <text evidence="8">The sequence shown here is derived from an EMBL/GenBank/DDBJ whole genome shotgun (WGS) entry which is preliminary data.</text>
</comment>
<sequence length="471" mass="52106">MAYAKWTVPHLKAAQPSKHRIRQARDLSFFVGGYLSLYWASNFGSQFGTASLRYVDYSALVVSKSCMLLPVVSLNILLLGKSYPFSRYVLFIAVTLGLLLVTLESPLALLAIGTGSGYHHGHLLGFVLLLINLFLEGSTYIVLEHVVSSPAIYGGLRGPQRMLAQNMVATLFTTCYLIGVQLLPESTLPAVAHESRGELFVALQFLAQQPAVIYNIACYAVLAATSQLLLFVAFPNFSSLVQTNIRVKMFFATKKGYGKLPSSSNEDLMPEKTARHHGPPARHLLVVFSAALALFAALGLGYTAGTRQGRSSSRPARVLQESKLHCGSTVDEALSRGCTFDRLTLMWLPRECDRASDAEYRDFHNNTFEYWLDAEGPHRPVADFERETTDEGFWGPQRQHLAHCAFMYTRLAKAVGGDDIYDRKVWSQDHAHHCAKVLLKWALEAPGVSASVEWAHVSFGSCWQREEPGSG</sequence>
<evidence type="ECO:0000256" key="3">
    <source>
        <dbReference type="ARBA" id="ARBA00022597"/>
    </source>
</evidence>
<dbReference type="GO" id="GO:0012505">
    <property type="term" value="C:endomembrane system"/>
    <property type="evidence" value="ECO:0007669"/>
    <property type="project" value="UniProtKB-SubCell"/>
</dbReference>
<protein>
    <submittedName>
        <fullName evidence="8">Putative udp-glc gal endoplasmic reticulum nucleotide sugar transporter</fullName>
    </submittedName>
</protein>
<keyword evidence="2" id="KW-0813">Transport</keyword>
<accession>A0A0G2EZQ3</accession>
<keyword evidence="6 7" id="KW-0472">Membrane</keyword>
<feature type="transmembrane region" description="Helical" evidence="7">
    <location>
        <begin position="85"/>
        <end position="103"/>
    </location>
</feature>